<dbReference type="RefSeq" id="WP_194506290.1">
    <property type="nucleotide sequence ID" value="NZ_JADILU010000001.1"/>
</dbReference>
<dbReference type="PROSITE" id="PS51257">
    <property type="entry name" value="PROKAR_LIPOPROTEIN"/>
    <property type="match status" value="1"/>
</dbReference>
<evidence type="ECO:0000313" key="3">
    <source>
        <dbReference type="Proteomes" id="UP001597548"/>
    </source>
</evidence>
<evidence type="ECO:0008006" key="4">
    <source>
        <dbReference type="Google" id="ProtNLM"/>
    </source>
</evidence>
<gene>
    <name evidence="2" type="ORF">ACFS29_14440</name>
</gene>
<feature type="chain" id="PRO_5045891095" description="Lipoprotein" evidence="1">
    <location>
        <begin position="24"/>
        <end position="242"/>
    </location>
</feature>
<keyword evidence="3" id="KW-1185">Reference proteome</keyword>
<dbReference type="EMBL" id="JBHUOS010000010">
    <property type="protein sequence ID" value="MFD2916850.1"/>
    <property type="molecule type" value="Genomic_DNA"/>
</dbReference>
<name>A0ABW5ZWP1_9FLAO</name>
<accession>A0ABW5ZWP1</accession>
<evidence type="ECO:0000256" key="1">
    <source>
        <dbReference type="SAM" id="SignalP"/>
    </source>
</evidence>
<protein>
    <recommendedName>
        <fullName evidence="4">Lipoprotein</fullName>
    </recommendedName>
</protein>
<evidence type="ECO:0000313" key="2">
    <source>
        <dbReference type="EMBL" id="MFD2916850.1"/>
    </source>
</evidence>
<proteinExistence type="predicted"/>
<feature type="signal peptide" evidence="1">
    <location>
        <begin position="1"/>
        <end position="23"/>
    </location>
</feature>
<comment type="caution">
    <text evidence="2">The sequence shown here is derived from an EMBL/GenBank/DDBJ whole genome shotgun (WGS) entry which is preliminary data.</text>
</comment>
<keyword evidence="1" id="KW-0732">Signal</keyword>
<reference evidence="3" key="1">
    <citation type="journal article" date="2019" name="Int. J. Syst. Evol. Microbiol.">
        <title>The Global Catalogue of Microorganisms (GCM) 10K type strain sequencing project: providing services to taxonomists for standard genome sequencing and annotation.</title>
        <authorList>
            <consortium name="The Broad Institute Genomics Platform"/>
            <consortium name="The Broad Institute Genome Sequencing Center for Infectious Disease"/>
            <person name="Wu L."/>
            <person name="Ma J."/>
        </authorList>
    </citation>
    <scope>NUCLEOTIDE SEQUENCE [LARGE SCALE GENOMIC DNA]</scope>
    <source>
        <strain evidence="3">KCTC 32514</strain>
    </source>
</reference>
<organism evidence="2 3">
    <name type="scientific">Psychroserpens luteus</name>
    <dbReference type="NCBI Taxonomy" id="1434066"/>
    <lineage>
        <taxon>Bacteria</taxon>
        <taxon>Pseudomonadati</taxon>
        <taxon>Bacteroidota</taxon>
        <taxon>Flavobacteriia</taxon>
        <taxon>Flavobacteriales</taxon>
        <taxon>Flavobacteriaceae</taxon>
        <taxon>Psychroserpens</taxon>
    </lineage>
</organism>
<dbReference type="Proteomes" id="UP001597548">
    <property type="component" value="Unassembled WGS sequence"/>
</dbReference>
<sequence>MTRKFCLVYFLILSFLSCKTVLVKNEVQQRTTQNVIIGTIGLDKNFIIESDYNSLAIPMYLNPVKLSARLIDFNKVSFKAFEKAVKLQSANIAYDDTTETKSKYLKLEISDRIEVLKSLNGQDNKDVFELLKNKKESHVVTSIAIVFSQIQQQKISNAEEIFLEPIGVKSYSLNIYKDGLLQEKIKFNEGVVFSYQTSYSCWKQNDKYQLEIIDLVEGNDKCPNGSFRSSNRAKKKINYYKF</sequence>